<evidence type="ECO:0000313" key="3">
    <source>
        <dbReference type="Proteomes" id="UP000824998"/>
    </source>
</evidence>
<gene>
    <name evidence="2" type="ORF">BJ875DRAFT_478617</name>
</gene>
<keyword evidence="3" id="KW-1185">Reference proteome</keyword>
<proteinExistence type="predicted"/>
<name>A0A9P7Y6V9_9HELO</name>
<feature type="region of interest" description="Disordered" evidence="1">
    <location>
        <begin position="77"/>
        <end position="97"/>
    </location>
</feature>
<comment type="caution">
    <text evidence="2">The sequence shown here is derived from an EMBL/GenBank/DDBJ whole genome shotgun (WGS) entry which is preliminary data.</text>
</comment>
<dbReference type="EMBL" id="MU252152">
    <property type="protein sequence ID" value="KAG9228037.1"/>
    <property type="molecule type" value="Genomic_DNA"/>
</dbReference>
<protein>
    <submittedName>
        <fullName evidence="2">Uncharacterized protein</fullName>
    </submittedName>
</protein>
<dbReference type="Proteomes" id="UP000824998">
    <property type="component" value="Unassembled WGS sequence"/>
</dbReference>
<evidence type="ECO:0000256" key="1">
    <source>
        <dbReference type="SAM" id="MobiDB-lite"/>
    </source>
</evidence>
<organism evidence="2 3">
    <name type="scientific">Amylocarpus encephaloides</name>
    <dbReference type="NCBI Taxonomy" id="45428"/>
    <lineage>
        <taxon>Eukaryota</taxon>
        <taxon>Fungi</taxon>
        <taxon>Dikarya</taxon>
        <taxon>Ascomycota</taxon>
        <taxon>Pezizomycotina</taxon>
        <taxon>Leotiomycetes</taxon>
        <taxon>Helotiales</taxon>
        <taxon>Helotiales incertae sedis</taxon>
        <taxon>Amylocarpus</taxon>
    </lineage>
</organism>
<reference evidence="2" key="1">
    <citation type="journal article" date="2021" name="IMA Fungus">
        <title>Genomic characterization of three marine fungi, including Emericellopsis atlantica sp. nov. with signatures of a generalist lifestyle and marine biomass degradation.</title>
        <authorList>
            <person name="Hagestad O.C."/>
            <person name="Hou L."/>
            <person name="Andersen J.H."/>
            <person name="Hansen E.H."/>
            <person name="Altermark B."/>
            <person name="Li C."/>
            <person name="Kuhnert E."/>
            <person name="Cox R.J."/>
            <person name="Crous P.W."/>
            <person name="Spatafora J.W."/>
            <person name="Lail K."/>
            <person name="Amirebrahimi M."/>
            <person name="Lipzen A."/>
            <person name="Pangilinan J."/>
            <person name="Andreopoulos W."/>
            <person name="Hayes R.D."/>
            <person name="Ng V."/>
            <person name="Grigoriev I.V."/>
            <person name="Jackson S.A."/>
            <person name="Sutton T.D.S."/>
            <person name="Dobson A.D.W."/>
            <person name="Rama T."/>
        </authorList>
    </citation>
    <scope>NUCLEOTIDE SEQUENCE</scope>
    <source>
        <strain evidence="2">TRa018bII</strain>
    </source>
</reference>
<sequence length="97" mass="10587">MPLLTRFSVFRVVSVTSISAHHITQIAQERYLVCRPTTSDRSQFLAASWLECAGMSIGGVFAFPHAARSRLWLTNGGKSGRRYYGGGGVGRDNASHT</sequence>
<dbReference type="AlphaFoldDB" id="A0A9P7Y6V9"/>
<accession>A0A9P7Y6V9</accession>
<evidence type="ECO:0000313" key="2">
    <source>
        <dbReference type="EMBL" id="KAG9228037.1"/>
    </source>
</evidence>